<dbReference type="Proteomes" id="UP000650081">
    <property type="component" value="Unassembled WGS sequence"/>
</dbReference>
<feature type="region of interest" description="Disordered" evidence="1">
    <location>
        <begin position="225"/>
        <end position="252"/>
    </location>
</feature>
<organism evidence="3 4">
    <name type="scientific">Neolewinella lacunae</name>
    <dbReference type="NCBI Taxonomy" id="1517758"/>
    <lineage>
        <taxon>Bacteria</taxon>
        <taxon>Pseudomonadati</taxon>
        <taxon>Bacteroidota</taxon>
        <taxon>Saprospiria</taxon>
        <taxon>Saprospirales</taxon>
        <taxon>Lewinellaceae</taxon>
        <taxon>Neolewinella</taxon>
    </lineage>
</organism>
<sequence length="270" mass="29087">MKNVFLLIAFLSSFFLAAQTEHRIPLSGKAVEFREIDHLKIVGYDGTELKINRGNSSSRTNDERAAGLKKISATGKQDNTGLGLSVQTIDGKVVVEQIGRGEGTITVSVPNSALVKVVQSTYHGGDLVVNDFKGELDVTMNYHQVILNNAYGPLSINTIYGGIETKFAAGPPNQDIRLHSTYANVDLTLPAATKANLRLNTSYGSMYTDFDIDIKAGSVVSSKGQPSAVDWDSDEARSPKEQDGLTGTINGGGKLVSLTATYKNVYLRKQ</sequence>
<name>A0A923PRU5_9BACT</name>
<accession>A0A923PRU5</accession>
<feature type="chain" id="PRO_5037588028" description="Adhesin domain-containing protein" evidence="2">
    <location>
        <begin position="18"/>
        <end position="270"/>
    </location>
</feature>
<comment type="caution">
    <text evidence="3">The sequence shown here is derived from an EMBL/GenBank/DDBJ whole genome shotgun (WGS) entry which is preliminary data.</text>
</comment>
<protein>
    <recommendedName>
        <fullName evidence="5">Adhesin domain-containing protein</fullName>
    </recommendedName>
</protein>
<dbReference type="RefSeq" id="WP_187468329.1">
    <property type="nucleotide sequence ID" value="NZ_JACSIT010000152.1"/>
</dbReference>
<dbReference type="EMBL" id="JACSIT010000152">
    <property type="protein sequence ID" value="MBC6996318.1"/>
    <property type="molecule type" value="Genomic_DNA"/>
</dbReference>
<proteinExistence type="predicted"/>
<dbReference type="AlphaFoldDB" id="A0A923PRU5"/>
<keyword evidence="2" id="KW-0732">Signal</keyword>
<gene>
    <name evidence="3" type="ORF">H9S92_19260</name>
</gene>
<evidence type="ECO:0000313" key="3">
    <source>
        <dbReference type="EMBL" id="MBC6996318.1"/>
    </source>
</evidence>
<feature type="signal peptide" evidence="2">
    <location>
        <begin position="1"/>
        <end position="17"/>
    </location>
</feature>
<evidence type="ECO:0008006" key="5">
    <source>
        <dbReference type="Google" id="ProtNLM"/>
    </source>
</evidence>
<feature type="compositionally biased region" description="Basic and acidic residues" evidence="1">
    <location>
        <begin position="234"/>
        <end position="243"/>
    </location>
</feature>
<reference evidence="3" key="1">
    <citation type="submission" date="2020-08" db="EMBL/GenBank/DDBJ databases">
        <title>Lewinella bacteria from marine environments.</title>
        <authorList>
            <person name="Zhong Y."/>
        </authorList>
    </citation>
    <scope>NUCLEOTIDE SEQUENCE</scope>
    <source>
        <strain evidence="3">KCTC 42187</strain>
    </source>
</reference>
<keyword evidence="4" id="KW-1185">Reference proteome</keyword>
<evidence type="ECO:0000313" key="4">
    <source>
        <dbReference type="Proteomes" id="UP000650081"/>
    </source>
</evidence>
<evidence type="ECO:0000256" key="2">
    <source>
        <dbReference type="SAM" id="SignalP"/>
    </source>
</evidence>
<evidence type="ECO:0000256" key="1">
    <source>
        <dbReference type="SAM" id="MobiDB-lite"/>
    </source>
</evidence>